<keyword evidence="7" id="KW-0862">Zinc</keyword>
<proteinExistence type="inferred from homology"/>
<organism evidence="17 18">
    <name type="scientific">Actinokineospora spheciospongiae</name>
    <dbReference type="NCBI Taxonomy" id="909613"/>
    <lineage>
        <taxon>Bacteria</taxon>
        <taxon>Bacillati</taxon>
        <taxon>Actinomycetota</taxon>
        <taxon>Actinomycetes</taxon>
        <taxon>Pseudonocardiales</taxon>
        <taxon>Pseudonocardiaceae</taxon>
        <taxon>Actinokineospora</taxon>
    </lineage>
</organism>
<evidence type="ECO:0000256" key="5">
    <source>
        <dbReference type="ARBA" id="ARBA00022771"/>
    </source>
</evidence>
<comment type="similarity">
    <text evidence="1">Belongs to the FPG family.</text>
</comment>
<dbReference type="CDD" id="cd08971">
    <property type="entry name" value="AcNei2_N"/>
    <property type="match status" value="1"/>
</dbReference>
<dbReference type="Gene3D" id="3.20.190.10">
    <property type="entry name" value="MutM-like, N-terminal"/>
    <property type="match status" value="1"/>
</dbReference>
<reference evidence="17 18" key="1">
    <citation type="journal article" date="2014" name="Genome Announc.">
        <title>Draft Genome Sequence of the Antitrypanosomally Active Sponge-Associated Bacterium Actinokineospora sp. Strain EG49.</title>
        <authorList>
            <person name="Harjes J."/>
            <person name="Ryu T."/>
            <person name="Abdelmohsen U.R."/>
            <person name="Moitinho-Silva L."/>
            <person name="Horn H."/>
            <person name="Ravasi T."/>
            <person name="Hentschel U."/>
        </authorList>
    </citation>
    <scope>NUCLEOTIDE SEQUENCE [LARGE SCALE GENOMIC DNA]</scope>
    <source>
        <strain evidence="17 18">EG49</strain>
    </source>
</reference>
<accession>A0A8E2X3R0</accession>
<feature type="domain" description="FPG-type" evidence="15">
    <location>
        <begin position="223"/>
        <end position="261"/>
    </location>
</feature>
<dbReference type="Gene3D" id="1.10.8.50">
    <property type="match status" value="1"/>
</dbReference>
<dbReference type="STRING" id="909613.UO65_3684"/>
<evidence type="ECO:0000256" key="2">
    <source>
        <dbReference type="ARBA" id="ARBA00012720"/>
    </source>
</evidence>
<keyword evidence="5 14" id="KW-0863">Zinc-finger</keyword>
<keyword evidence="8" id="KW-0238">DNA-binding</keyword>
<comment type="caution">
    <text evidence="17">The sequence shown here is derived from an EMBL/GenBank/DDBJ whole genome shotgun (WGS) entry which is preliminary data.</text>
</comment>
<dbReference type="SMART" id="SM01232">
    <property type="entry name" value="H2TH"/>
    <property type="match status" value="1"/>
</dbReference>
<dbReference type="PROSITE" id="PS51068">
    <property type="entry name" value="FPG_CAT"/>
    <property type="match status" value="1"/>
</dbReference>
<evidence type="ECO:0000256" key="11">
    <source>
        <dbReference type="ARBA" id="ARBA00023268"/>
    </source>
</evidence>
<dbReference type="Proteomes" id="UP000019277">
    <property type="component" value="Unassembled WGS sequence"/>
</dbReference>
<evidence type="ECO:0000256" key="9">
    <source>
        <dbReference type="ARBA" id="ARBA00023204"/>
    </source>
</evidence>
<dbReference type="EMBL" id="AYXG01000135">
    <property type="protein sequence ID" value="EWC61007.1"/>
    <property type="molecule type" value="Genomic_DNA"/>
</dbReference>
<evidence type="ECO:0000256" key="7">
    <source>
        <dbReference type="ARBA" id="ARBA00022833"/>
    </source>
</evidence>
<dbReference type="Pfam" id="PF06831">
    <property type="entry name" value="H2TH"/>
    <property type="match status" value="1"/>
</dbReference>
<evidence type="ECO:0000256" key="1">
    <source>
        <dbReference type="ARBA" id="ARBA00009409"/>
    </source>
</evidence>
<keyword evidence="9" id="KW-0234">DNA repair</keyword>
<dbReference type="SUPFAM" id="SSF81624">
    <property type="entry name" value="N-terminal domain of MutM-like DNA repair proteins"/>
    <property type="match status" value="1"/>
</dbReference>
<evidence type="ECO:0000256" key="4">
    <source>
        <dbReference type="ARBA" id="ARBA00022763"/>
    </source>
</evidence>
<dbReference type="eggNOG" id="COG0266">
    <property type="taxonomic scope" value="Bacteria"/>
</dbReference>
<dbReference type="PANTHER" id="PTHR42697:SF1">
    <property type="entry name" value="ENDONUCLEASE 8"/>
    <property type="match status" value="1"/>
</dbReference>
<sequence>MPEGDTVYRTAARLRTALLDRVLTKGELRHPRLSTVDLAGRVVVGTRTVGKHLFLRFDRDLSLRSHLGMDGAWDVYAPRGRWRRPAHQVRAHLVNAEHQVVGFNLHEMALVPTAEEDRLVAHLGPDLLDPAWGPELAAEAQSRLTADPARELGLALLDQRVMAGVGNVYKAEICHILRVSPWSPVSAVSAEETVELARDLLERNKMRVDRCTTGDTRRGRELWVYGRRRTPCLRCGGAVVAGVQGADVRERVAYFCPVCQPGPRGAAAPGTRARAAVRYL</sequence>
<evidence type="ECO:0000256" key="12">
    <source>
        <dbReference type="ARBA" id="ARBA00023295"/>
    </source>
</evidence>
<keyword evidence="6 17" id="KW-0378">Hydrolase</keyword>
<dbReference type="EC" id="4.2.99.18" evidence="2"/>
<protein>
    <recommendedName>
        <fullName evidence="2">DNA-(apurinic or apyrimidinic site) lyase</fullName>
        <ecNumber evidence="2">4.2.99.18</ecNumber>
    </recommendedName>
</protein>
<evidence type="ECO:0000259" key="15">
    <source>
        <dbReference type="PROSITE" id="PS51066"/>
    </source>
</evidence>
<evidence type="ECO:0000256" key="14">
    <source>
        <dbReference type="PROSITE-ProRule" id="PRU00391"/>
    </source>
</evidence>
<gene>
    <name evidence="17" type="ORF">UO65_3684</name>
</gene>
<dbReference type="SUPFAM" id="SSF46946">
    <property type="entry name" value="S13-like H2TH domain"/>
    <property type="match status" value="1"/>
</dbReference>
<dbReference type="GO" id="GO:0003684">
    <property type="term" value="F:damaged DNA binding"/>
    <property type="evidence" value="ECO:0007669"/>
    <property type="project" value="InterPro"/>
</dbReference>
<keyword evidence="10" id="KW-0456">Lyase</keyword>
<dbReference type="GO" id="GO:0006284">
    <property type="term" value="P:base-excision repair"/>
    <property type="evidence" value="ECO:0007669"/>
    <property type="project" value="InterPro"/>
</dbReference>
<evidence type="ECO:0000256" key="10">
    <source>
        <dbReference type="ARBA" id="ARBA00023239"/>
    </source>
</evidence>
<dbReference type="InterPro" id="IPR015886">
    <property type="entry name" value="H2TH_FPG"/>
</dbReference>
<keyword evidence="12 17" id="KW-0326">Glycosidase</keyword>
<name>W7IW18_9PSEU</name>
<dbReference type="InterPro" id="IPR012319">
    <property type="entry name" value="FPG_cat"/>
</dbReference>
<dbReference type="InterPro" id="IPR035937">
    <property type="entry name" value="FPG_N"/>
</dbReference>
<dbReference type="GO" id="GO:0008270">
    <property type="term" value="F:zinc ion binding"/>
    <property type="evidence" value="ECO:0007669"/>
    <property type="project" value="UniProtKB-KW"/>
</dbReference>
<keyword evidence="3" id="KW-0479">Metal-binding</keyword>
<dbReference type="SMART" id="SM00898">
    <property type="entry name" value="Fapy_DNA_glyco"/>
    <property type="match status" value="1"/>
</dbReference>
<evidence type="ECO:0000259" key="16">
    <source>
        <dbReference type="PROSITE" id="PS51068"/>
    </source>
</evidence>
<evidence type="ECO:0000256" key="13">
    <source>
        <dbReference type="ARBA" id="ARBA00044632"/>
    </source>
</evidence>
<dbReference type="PROSITE" id="PS51066">
    <property type="entry name" value="ZF_FPG_2"/>
    <property type="match status" value="1"/>
</dbReference>
<evidence type="ECO:0000313" key="17">
    <source>
        <dbReference type="EMBL" id="EWC61007.1"/>
    </source>
</evidence>
<comment type="catalytic activity">
    <reaction evidence="13">
        <text>2'-deoxyribonucleotide-(2'-deoxyribose 5'-phosphate)-2'-deoxyribonucleotide-DNA = a 3'-end 2'-deoxyribonucleotide-(2,3-dehydro-2,3-deoxyribose 5'-phosphate)-DNA + a 5'-end 5'-phospho-2'-deoxyribonucleoside-DNA + H(+)</text>
        <dbReference type="Rhea" id="RHEA:66592"/>
        <dbReference type="Rhea" id="RHEA-COMP:13180"/>
        <dbReference type="Rhea" id="RHEA-COMP:16897"/>
        <dbReference type="Rhea" id="RHEA-COMP:17067"/>
        <dbReference type="ChEBI" id="CHEBI:15378"/>
        <dbReference type="ChEBI" id="CHEBI:136412"/>
        <dbReference type="ChEBI" id="CHEBI:157695"/>
        <dbReference type="ChEBI" id="CHEBI:167181"/>
        <dbReference type="EC" id="4.2.99.18"/>
    </reaction>
</comment>
<accession>W7IW18</accession>
<dbReference type="GO" id="GO:0140078">
    <property type="term" value="F:class I DNA-(apurinic or apyrimidinic site) endonuclease activity"/>
    <property type="evidence" value="ECO:0007669"/>
    <property type="project" value="UniProtKB-EC"/>
</dbReference>
<keyword evidence="11" id="KW-0511">Multifunctional enzyme</keyword>
<dbReference type="AlphaFoldDB" id="W7IW18"/>
<dbReference type="InterPro" id="IPR044090">
    <property type="entry name" value="Nei2_N"/>
</dbReference>
<dbReference type="InterPro" id="IPR000214">
    <property type="entry name" value="Znf_DNA_glyclase/AP_lyase"/>
</dbReference>
<evidence type="ECO:0000256" key="3">
    <source>
        <dbReference type="ARBA" id="ARBA00022723"/>
    </source>
</evidence>
<feature type="domain" description="Formamidopyrimidine-DNA glycosylase catalytic" evidence="16">
    <location>
        <begin position="2"/>
        <end position="102"/>
    </location>
</feature>
<evidence type="ECO:0000256" key="8">
    <source>
        <dbReference type="ARBA" id="ARBA00023125"/>
    </source>
</evidence>
<dbReference type="Pfam" id="PF01149">
    <property type="entry name" value="Fapy_DNA_glyco"/>
    <property type="match status" value="1"/>
</dbReference>
<dbReference type="GO" id="GO:0000703">
    <property type="term" value="F:oxidized pyrimidine nucleobase lesion DNA N-glycosylase activity"/>
    <property type="evidence" value="ECO:0007669"/>
    <property type="project" value="TreeGrafter"/>
</dbReference>
<keyword evidence="18" id="KW-1185">Reference proteome</keyword>
<evidence type="ECO:0000313" key="18">
    <source>
        <dbReference type="Proteomes" id="UP000019277"/>
    </source>
</evidence>
<dbReference type="SUPFAM" id="SSF57716">
    <property type="entry name" value="Glucocorticoid receptor-like (DNA-binding domain)"/>
    <property type="match status" value="1"/>
</dbReference>
<dbReference type="PANTHER" id="PTHR42697">
    <property type="entry name" value="ENDONUCLEASE 8"/>
    <property type="match status" value="1"/>
</dbReference>
<dbReference type="OrthoDB" id="9800855at2"/>
<keyword evidence="4" id="KW-0227">DNA damage</keyword>
<dbReference type="RefSeq" id="WP_052021310.1">
    <property type="nucleotide sequence ID" value="NZ_AYXG01000135.1"/>
</dbReference>
<dbReference type="InterPro" id="IPR010979">
    <property type="entry name" value="Ribosomal_uS13-like_H2TH"/>
</dbReference>
<dbReference type="InterPro" id="IPR015887">
    <property type="entry name" value="DNA_glyclase_Znf_dom_DNA_BS"/>
</dbReference>
<evidence type="ECO:0000256" key="6">
    <source>
        <dbReference type="ARBA" id="ARBA00022801"/>
    </source>
</evidence>
<dbReference type="PROSITE" id="PS01242">
    <property type="entry name" value="ZF_FPG_1"/>
    <property type="match status" value="1"/>
</dbReference>